<reference evidence="2 3" key="1">
    <citation type="journal article" date="2023" name="Cell">
        <title>Genetic manipulation of Patescibacteria provides mechanistic insights into microbial dark matter and the epibiotic lifestyle.</title>
        <authorList>
            <person name="Wang Y."/>
            <person name="Gallagher L.A."/>
            <person name="Andrade P.A."/>
            <person name="Liu A."/>
            <person name="Humphreys I.R."/>
            <person name="Turkarslan S."/>
            <person name="Cutler K.J."/>
            <person name="Arrieta-Ortiz M.L."/>
            <person name="Li Y."/>
            <person name="Radey M.C."/>
            <person name="McLean J.S."/>
            <person name="Cong Q."/>
            <person name="Baker D."/>
            <person name="Baliga N.S."/>
            <person name="Peterson S.B."/>
            <person name="Mougous J.D."/>
        </authorList>
    </citation>
    <scope>NUCLEOTIDE SEQUENCE [LARGE SCALE GENOMIC DNA]</scope>
    <source>
        <strain evidence="2 3">ML1</strain>
    </source>
</reference>
<dbReference type="Proteomes" id="UP001177295">
    <property type="component" value="Chromosome"/>
</dbReference>
<dbReference type="EMBL" id="CP124550">
    <property type="protein sequence ID" value="WIO45960.1"/>
    <property type="molecule type" value="Genomic_DNA"/>
</dbReference>
<keyword evidence="1" id="KW-0472">Membrane</keyword>
<accession>A0ABY8WU83</accession>
<evidence type="ECO:0000256" key="1">
    <source>
        <dbReference type="SAM" id="Phobius"/>
    </source>
</evidence>
<gene>
    <name evidence="2" type="ORF">SEML1_0332</name>
</gene>
<keyword evidence="3" id="KW-1185">Reference proteome</keyword>
<sequence length="55" mass="6494">MSRHVRELVMAFILTWMLGAAVFAAVQRLWHIAIALIVSAVMFFIFERDRMKRDK</sequence>
<proteinExistence type="predicted"/>
<protein>
    <submittedName>
        <fullName evidence="2">Uncharacterized protein</fullName>
    </submittedName>
</protein>
<organism evidence="2 3">
    <name type="scientific">Candidatus Southlakia epibionticum</name>
    <dbReference type="NCBI Taxonomy" id="3043284"/>
    <lineage>
        <taxon>Bacteria</taxon>
        <taxon>Candidatus Saccharimonadota</taxon>
        <taxon>Candidatus Saccharimonadia</taxon>
        <taxon>Candidatus Saccharimonadales</taxon>
        <taxon>Candidatus Saccharimonadaceae</taxon>
        <taxon>Candidatus Southlakia</taxon>
    </lineage>
</organism>
<name>A0ABY8WU83_9BACT</name>
<keyword evidence="1" id="KW-0812">Transmembrane</keyword>
<dbReference type="RefSeq" id="WP_376754324.1">
    <property type="nucleotide sequence ID" value="NZ_CP124550.1"/>
</dbReference>
<evidence type="ECO:0000313" key="2">
    <source>
        <dbReference type="EMBL" id="WIO45960.1"/>
    </source>
</evidence>
<feature type="transmembrane region" description="Helical" evidence="1">
    <location>
        <begin position="29"/>
        <end position="46"/>
    </location>
</feature>
<feature type="transmembrane region" description="Helical" evidence="1">
    <location>
        <begin position="7"/>
        <end position="23"/>
    </location>
</feature>
<keyword evidence="1" id="KW-1133">Transmembrane helix</keyword>
<evidence type="ECO:0000313" key="3">
    <source>
        <dbReference type="Proteomes" id="UP001177295"/>
    </source>
</evidence>